<dbReference type="OrthoDB" id="1920894at2759"/>
<dbReference type="Proteomes" id="UP000015453">
    <property type="component" value="Unassembled WGS sequence"/>
</dbReference>
<gene>
    <name evidence="2" type="ORF">M569_06712</name>
</gene>
<feature type="non-terminal residue" evidence="2">
    <location>
        <position position="150"/>
    </location>
</feature>
<comment type="caution">
    <text evidence="2">The sequence shown here is derived from an EMBL/GenBank/DDBJ whole genome shotgun (WGS) entry which is preliminary data.</text>
</comment>
<organism evidence="2 3">
    <name type="scientific">Genlisea aurea</name>
    <dbReference type="NCBI Taxonomy" id="192259"/>
    <lineage>
        <taxon>Eukaryota</taxon>
        <taxon>Viridiplantae</taxon>
        <taxon>Streptophyta</taxon>
        <taxon>Embryophyta</taxon>
        <taxon>Tracheophyta</taxon>
        <taxon>Spermatophyta</taxon>
        <taxon>Magnoliopsida</taxon>
        <taxon>eudicotyledons</taxon>
        <taxon>Gunneridae</taxon>
        <taxon>Pentapetalae</taxon>
        <taxon>asterids</taxon>
        <taxon>lamiids</taxon>
        <taxon>Lamiales</taxon>
        <taxon>Lentibulariaceae</taxon>
        <taxon>Genlisea</taxon>
    </lineage>
</organism>
<proteinExistence type="predicted"/>
<dbReference type="PANTHER" id="PTHR46444:SF19">
    <property type="entry name" value="OS02G0745600 PROTEIN"/>
    <property type="match status" value="1"/>
</dbReference>
<protein>
    <recommendedName>
        <fullName evidence="1">DCD domain-containing protein</fullName>
    </recommendedName>
</protein>
<feature type="non-terminal residue" evidence="2">
    <location>
        <position position="1"/>
    </location>
</feature>
<dbReference type="EMBL" id="AUSU01002801">
    <property type="protein sequence ID" value="EPS68060.1"/>
    <property type="molecule type" value="Genomic_DNA"/>
</dbReference>
<dbReference type="SMART" id="SM00767">
    <property type="entry name" value="DCD"/>
    <property type="match status" value="1"/>
</dbReference>
<name>S8CMW3_9LAMI</name>
<evidence type="ECO:0000313" key="2">
    <source>
        <dbReference type="EMBL" id="EPS68060.1"/>
    </source>
</evidence>
<reference evidence="2 3" key="1">
    <citation type="journal article" date="2013" name="BMC Genomics">
        <title>The miniature genome of a carnivorous plant Genlisea aurea contains a low number of genes and short non-coding sequences.</title>
        <authorList>
            <person name="Leushkin E.V."/>
            <person name="Sutormin R.A."/>
            <person name="Nabieva E.R."/>
            <person name="Penin A.A."/>
            <person name="Kondrashov A.S."/>
            <person name="Logacheva M.D."/>
        </authorList>
    </citation>
    <scope>NUCLEOTIDE SEQUENCE [LARGE SCALE GENOMIC DNA]</scope>
</reference>
<keyword evidence="3" id="KW-1185">Reference proteome</keyword>
<evidence type="ECO:0000259" key="1">
    <source>
        <dbReference type="PROSITE" id="PS51222"/>
    </source>
</evidence>
<feature type="domain" description="DCD" evidence="1">
    <location>
        <begin position="12"/>
        <end position="138"/>
    </location>
</feature>
<accession>S8CMW3</accession>
<dbReference type="Pfam" id="PF10539">
    <property type="entry name" value="Dev_Cell_Death"/>
    <property type="match status" value="1"/>
</dbReference>
<dbReference type="PANTHER" id="PTHR46444">
    <property type="entry name" value="DCD (DEVELOPMENT AND CELL DEATH) DOMAIN PROTEIN-RELATED"/>
    <property type="match status" value="1"/>
</dbReference>
<dbReference type="InterPro" id="IPR013989">
    <property type="entry name" value="Dev_and_cell_death_domain"/>
</dbReference>
<dbReference type="PROSITE" id="PS51222">
    <property type="entry name" value="DCD"/>
    <property type="match status" value="1"/>
</dbReference>
<sequence>SSDSKKKKEKLKCIPGFIFMCNQQSKLDCFQYRVFGLPLSKEKIVKEIKPGAKLFLYDFDVKLLYGVYQATCVGRLNLEPDAFNGKYPAQVKFSIFKECLPLQESSMRQLIKENYVGSKFNQELSLKHVRKLLTSFRPLTSLSSSLPSQD</sequence>
<dbReference type="AlphaFoldDB" id="S8CMW3"/>
<evidence type="ECO:0000313" key="3">
    <source>
        <dbReference type="Proteomes" id="UP000015453"/>
    </source>
</evidence>